<dbReference type="Gene3D" id="6.10.250.2870">
    <property type="match status" value="1"/>
</dbReference>
<protein>
    <recommendedName>
        <fullName evidence="4">Signal transduction histidine kinase subgroup 3 dimerisation and phosphoacceptor domain-containing protein</fullName>
    </recommendedName>
</protein>
<evidence type="ECO:0000256" key="1">
    <source>
        <dbReference type="SAM" id="Phobius"/>
    </source>
</evidence>
<sequence>MGRYSAETTDVSRGIRWVYLLTGARYVDLPIRVLLLLVALGGVTPSALESDAPLYLALQLLAAVLVVAAGFIPLLAGASGFMMFLAFTVAFPDLLNPFQTVVEVATAFVLSQLRVRPFVAFTMLLFATKLISHVVGSTEGGSETLVTLAFGWLMSSLLALTAAGFERRIQDGIAKREEIALASERKIERLRLDLALDTHDTISHGLAAEAAIIRMLGIEARMENRHDWRLTELALVNAHAQQQLRVLLSRLTQDLEGRSGGDDFETDLLRAAEMTRSATEAGGLDLKINIGDVPTSVPGKTLESALFTMKELATNVVKHASHPRPCIISVSTERREDDDWLRFESQNPSVRAPYKKPSTLLARVQRSGGTCDASCHDGVFTVVVCFPVGREVTM</sequence>
<evidence type="ECO:0000313" key="3">
    <source>
        <dbReference type="Proteomes" id="UP000078292"/>
    </source>
</evidence>
<reference evidence="2 3" key="1">
    <citation type="submission" date="2016-04" db="EMBL/GenBank/DDBJ databases">
        <title>First whole genome shotgun sequence of the bacterium Enteractinococcus sp. strain UASWS1574.</title>
        <authorList>
            <person name="Crovadore J."/>
            <person name="Chablais R."/>
            <person name="Lefort F."/>
        </authorList>
    </citation>
    <scope>NUCLEOTIDE SEQUENCE [LARGE SCALE GENOMIC DNA]</scope>
    <source>
        <strain evidence="2 3">UASWS1574</strain>
    </source>
</reference>
<dbReference type="RefSeq" id="WP_043055977.1">
    <property type="nucleotide sequence ID" value="NZ_LXEY01000006.1"/>
</dbReference>
<name>A0A1B7M2X5_9MICC</name>
<accession>A0A1B7M2X5</accession>
<organism evidence="2 3">
    <name type="scientific">Enteractinococcus helveticum</name>
    <dbReference type="NCBI Taxonomy" id="1837282"/>
    <lineage>
        <taxon>Bacteria</taxon>
        <taxon>Bacillati</taxon>
        <taxon>Actinomycetota</taxon>
        <taxon>Actinomycetes</taxon>
        <taxon>Micrococcales</taxon>
        <taxon>Micrococcaceae</taxon>
    </lineage>
</organism>
<gene>
    <name evidence="2" type="ORF">A6F49_03855</name>
</gene>
<dbReference type="STRING" id="1837282.A6F49_03855"/>
<keyword evidence="1" id="KW-1133">Transmembrane helix</keyword>
<keyword evidence="1" id="KW-0472">Membrane</keyword>
<dbReference type="EMBL" id="LXEY01000006">
    <property type="protein sequence ID" value="OAV62944.1"/>
    <property type="molecule type" value="Genomic_DNA"/>
</dbReference>
<comment type="caution">
    <text evidence="2">The sequence shown here is derived from an EMBL/GenBank/DDBJ whole genome shotgun (WGS) entry which is preliminary data.</text>
</comment>
<dbReference type="AlphaFoldDB" id="A0A1B7M2X5"/>
<evidence type="ECO:0000313" key="2">
    <source>
        <dbReference type="EMBL" id="OAV62944.1"/>
    </source>
</evidence>
<keyword evidence="1" id="KW-0812">Transmembrane</keyword>
<keyword evidence="3" id="KW-1185">Reference proteome</keyword>
<proteinExistence type="predicted"/>
<feature type="transmembrane region" description="Helical" evidence="1">
    <location>
        <begin position="29"/>
        <end position="48"/>
    </location>
</feature>
<evidence type="ECO:0008006" key="4">
    <source>
        <dbReference type="Google" id="ProtNLM"/>
    </source>
</evidence>
<feature type="transmembrane region" description="Helical" evidence="1">
    <location>
        <begin position="60"/>
        <end position="88"/>
    </location>
</feature>
<dbReference type="OrthoDB" id="4987530at2"/>
<dbReference type="Proteomes" id="UP000078292">
    <property type="component" value="Unassembled WGS sequence"/>
</dbReference>